<sequence length="167" mass="19012">MEPIVISFALSEEDIKRSLREVWKRKKLWKTAIFAAVFLLLCADFFWVGNFFVGAVCLVAGVAVVWVPLAGINKAAAQSAAANLHYEITLQKPECTIDVRSPYEEEAHPYNVGYESLYALYETDDFYILCMTKEKIIPLPKRALSQEENERTAALLEAVFSDKWKKK</sequence>
<accession>A0A926IBX3</accession>
<dbReference type="EMBL" id="JACRTC010000004">
    <property type="protein sequence ID" value="MBC8570632.1"/>
    <property type="molecule type" value="Genomic_DNA"/>
</dbReference>
<comment type="caution">
    <text evidence="3">The sequence shown here is derived from an EMBL/GenBank/DDBJ whole genome shotgun (WGS) entry which is preliminary data.</text>
</comment>
<protein>
    <submittedName>
        <fullName evidence="3">YcxB family protein</fullName>
    </submittedName>
</protein>
<keyword evidence="1" id="KW-1133">Transmembrane helix</keyword>
<reference evidence="3" key="1">
    <citation type="submission" date="2020-08" db="EMBL/GenBank/DDBJ databases">
        <title>Genome public.</title>
        <authorList>
            <person name="Liu C."/>
            <person name="Sun Q."/>
        </authorList>
    </citation>
    <scope>NUCLEOTIDE SEQUENCE</scope>
    <source>
        <strain evidence="3">NSJ-54</strain>
    </source>
</reference>
<name>A0A926IBX3_9FIRM</name>
<evidence type="ECO:0000256" key="1">
    <source>
        <dbReference type="SAM" id="Phobius"/>
    </source>
</evidence>
<evidence type="ECO:0000313" key="3">
    <source>
        <dbReference type="EMBL" id="MBC8570632.1"/>
    </source>
</evidence>
<keyword evidence="1" id="KW-0812">Transmembrane</keyword>
<gene>
    <name evidence="3" type="ORF">H8709_07275</name>
</gene>
<evidence type="ECO:0000259" key="2">
    <source>
        <dbReference type="Pfam" id="PF14317"/>
    </source>
</evidence>
<feature type="transmembrane region" description="Helical" evidence="1">
    <location>
        <begin position="28"/>
        <end position="47"/>
    </location>
</feature>
<organism evidence="3 4">
    <name type="scientific">Zongyangia hominis</name>
    <dbReference type="NCBI Taxonomy" id="2763677"/>
    <lineage>
        <taxon>Bacteria</taxon>
        <taxon>Bacillati</taxon>
        <taxon>Bacillota</taxon>
        <taxon>Clostridia</taxon>
        <taxon>Eubacteriales</taxon>
        <taxon>Oscillospiraceae</taxon>
        <taxon>Zongyangia</taxon>
    </lineage>
</organism>
<dbReference type="RefSeq" id="WP_262397729.1">
    <property type="nucleotide sequence ID" value="NZ_JACRTC010000004.1"/>
</dbReference>
<dbReference type="Pfam" id="PF14317">
    <property type="entry name" value="YcxB"/>
    <property type="match status" value="1"/>
</dbReference>
<feature type="transmembrane region" description="Helical" evidence="1">
    <location>
        <begin position="53"/>
        <end position="72"/>
    </location>
</feature>
<dbReference type="AlphaFoldDB" id="A0A926IBX3"/>
<keyword evidence="4" id="KW-1185">Reference proteome</keyword>
<proteinExistence type="predicted"/>
<feature type="domain" description="YcxB-like C-terminal" evidence="2">
    <location>
        <begin position="112"/>
        <end position="149"/>
    </location>
</feature>
<evidence type="ECO:0000313" key="4">
    <source>
        <dbReference type="Proteomes" id="UP000660861"/>
    </source>
</evidence>
<dbReference type="Proteomes" id="UP000660861">
    <property type="component" value="Unassembled WGS sequence"/>
</dbReference>
<dbReference type="InterPro" id="IPR025588">
    <property type="entry name" value="YcxB-like_C"/>
</dbReference>
<keyword evidence="1" id="KW-0472">Membrane</keyword>